<sequence>MPNYVLMEVDTFRMLIREELSAITVAIDPNQQKSSINEPLKTRKEMAKDLDISLVTLGEWMKKGLPYRRLNGRIYFLFSEVMEYMKHFTDKSSR</sequence>
<dbReference type="InterPro" id="IPR009061">
    <property type="entry name" value="DNA-bd_dom_put_sf"/>
</dbReference>
<dbReference type="KEGG" id="dpf:ON006_26350"/>
<proteinExistence type="predicted"/>
<dbReference type="SUPFAM" id="SSF46955">
    <property type="entry name" value="Putative DNA-binding domain"/>
    <property type="match status" value="1"/>
</dbReference>
<name>A0A9E8NA07_9BACT</name>
<organism evidence="1 2">
    <name type="scientific">Dyadobacter pollutisoli</name>
    <dbReference type="NCBI Taxonomy" id="2910158"/>
    <lineage>
        <taxon>Bacteria</taxon>
        <taxon>Pseudomonadati</taxon>
        <taxon>Bacteroidota</taxon>
        <taxon>Cytophagia</taxon>
        <taxon>Cytophagales</taxon>
        <taxon>Spirosomataceae</taxon>
        <taxon>Dyadobacter</taxon>
    </lineage>
</organism>
<dbReference type="Proteomes" id="UP001164653">
    <property type="component" value="Chromosome"/>
</dbReference>
<protein>
    <submittedName>
        <fullName evidence="1">Helix-turn-helix domain-containing protein</fullName>
    </submittedName>
</protein>
<accession>A0A9E8NA07</accession>
<dbReference type="RefSeq" id="WP_244824224.1">
    <property type="nucleotide sequence ID" value="NZ_CP112998.1"/>
</dbReference>
<dbReference type="EMBL" id="CP112998">
    <property type="protein sequence ID" value="WAC11242.1"/>
    <property type="molecule type" value="Genomic_DNA"/>
</dbReference>
<evidence type="ECO:0000313" key="1">
    <source>
        <dbReference type="EMBL" id="WAC11242.1"/>
    </source>
</evidence>
<gene>
    <name evidence="1" type="ORF">ON006_26350</name>
</gene>
<dbReference type="AlphaFoldDB" id="A0A9E8NA07"/>
<reference evidence="1" key="1">
    <citation type="submission" date="2022-11" db="EMBL/GenBank/DDBJ databases">
        <title>Dyadobacter pollutisoli sp. nov., isolated from plastic dumped soil.</title>
        <authorList>
            <person name="Kim J.M."/>
            <person name="Kim K.R."/>
            <person name="Lee J.K."/>
            <person name="Hao L."/>
            <person name="Jeon C.O."/>
        </authorList>
    </citation>
    <scope>NUCLEOTIDE SEQUENCE</scope>
    <source>
        <strain evidence="1">U1</strain>
    </source>
</reference>
<keyword evidence="2" id="KW-1185">Reference proteome</keyword>
<evidence type="ECO:0000313" key="2">
    <source>
        <dbReference type="Proteomes" id="UP001164653"/>
    </source>
</evidence>